<keyword evidence="2" id="KW-1185">Reference proteome</keyword>
<reference evidence="1 2" key="1">
    <citation type="submission" date="2024-01" db="EMBL/GenBank/DDBJ databases">
        <title>A draft genome for the cacao thread blight pathogen Marasmiellus scandens.</title>
        <authorList>
            <person name="Baruah I.K."/>
            <person name="Leung J."/>
            <person name="Bukari Y."/>
            <person name="Amoako-Attah I."/>
            <person name="Meinhardt L.W."/>
            <person name="Bailey B.A."/>
            <person name="Cohen S.P."/>
        </authorList>
    </citation>
    <scope>NUCLEOTIDE SEQUENCE [LARGE SCALE GENOMIC DNA]</scope>
    <source>
        <strain evidence="1 2">GH-19</strain>
    </source>
</reference>
<gene>
    <name evidence="1" type="ORF">VKT23_018228</name>
</gene>
<evidence type="ECO:0000313" key="2">
    <source>
        <dbReference type="Proteomes" id="UP001498398"/>
    </source>
</evidence>
<protein>
    <submittedName>
        <fullName evidence="1">Uncharacterized protein</fullName>
    </submittedName>
</protein>
<sequence length="149" mass="16330">MQVGGTKLGVFVIVSSPKGKYLSNTTISLQDPKPSISLRATSTLQSCVMDLASLLEQPPPPHEATSACTLESQASMAKAWNIGTQWLVWKSTEESISSQNIRNVLQEFTRHITCADCIRSRDQRINQVTRQWSALSPPATPSVKVESES</sequence>
<comment type="caution">
    <text evidence="1">The sequence shown here is derived from an EMBL/GenBank/DDBJ whole genome shotgun (WGS) entry which is preliminary data.</text>
</comment>
<evidence type="ECO:0000313" key="1">
    <source>
        <dbReference type="EMBL" id="KAK7438061.1"/>
    </source>
</evidence>
<name>A0ABR1IPR2_9AGAR</name>
<proteinExistence type="predicted"/>
<dbReference type="EMBL" id="JBANRG010000081">
    <property type="protein sequence ID" value="KAK7438061.1"/>
    <property type="molecule type" value="Genomic_DNA"/>
</dbReference>
<organism evidence="1 2">
    <name type="scientific">Marasmiellus scandens</name>
    <dbReference type="NCBI Taxonomy" id="2682957"/>
    <lineage>
        <taxon>Eukaryota</taxon>
        <taxon>Fungi</taxon>
        <taxon>Dikarya</taxon>
        <taxon>Basidiomycota</taxon>
        <taxon>Agaricomycotina</taxon>
        <taxon>Agaricomycetes</taxon>
        <taxon>Agaricomycetidae</taxon>
        <taxon>Agaricales</taxon>
        <taxon>Marasmiineae</taxon>
        <taxon>Omphalotaceae</taxon>
        <taxon>Marasmiellus</taxon>
    </lineage>
</organism>
<accession>A0ABR1IPR2</accession>
<dbReference type="Proteomes" id="UP001498398">
    <property type="component" value="Unassembled WGS sequence"/>
</dbReference>